<evidence type="ECO:0000313" key="8">
    <source>
        <dbReference type="EMBL" id="PXY03175.1"/>
    </source>
</evidence>
<keyword evidence="4" id="KW-0732">Signal</keyword>
<dbReference type="CDD" id="cd16144">
    <property type="entry name" value="ARS_like"/>
    <property type="match status" value="1"/>
</dbReference>
<evidence type="ECO:0000259" key="7">
    <source>
        <dbReference type="Pfam" id="PF00884"/>
    </source>
</evidence>
<keyword evidence="9" id="KW-1185">Reference proteome</keyword>
<feature type="domain" description="Sulfatase N-terminal" evidence="7">
    <location>
        <begin position="48"/>
        <end position="392"/>
    </location>
</feature>
<evidence type="ECO:0000256" key="3">
    <source>
        <dbReference type="ARBA" id="ARBA00022723"/>
    </source>
</evidence>
<gene>
    <name evidence="8" type="ORF">DF185_03575</name>
</gene>
<dbReference type="SUPFAM" id="SSF53649">
    <property type="entry name" value="Alkaline phosphatase-like"/>
    <property type="match status" value="1"/>
</dbReference>
<dbReference type="InterPro" id="IPR017850">
    <property type="entry name" value="Alkaline_phosphatase_core_sf"/>
</dbReference>
<name>A0A2V4A2N3_9BACT</name>
<evidence type="ECO:0000256" key="5">
    <source>
        <dbReference type="ARBA" id="ARBA00022801"/>
    </source>
</evidence>
<dbReference type="GO" id="GO:0004065">
    <property type="term" value="F:arylsulfatase activity"/>
    <property type="evidence" value="ECO:0007669"/>
    <property type="project" value="TreeGrafter"/>
</dbReference>
<dbReference type="AlphaFoldDB" id="A0A2V4A2N3"/>
<proteinExistence type="inferred from homology"/>
<dbReference type="PANTHER" id="PTHR42693">
    <property type="entry name" value="ARYLSULFATASE FAMILY MEMBER"/>
    <property type="match status" value="1"/>
</dbReference>
<dbReference type="Gene3D" id="3.30.1120.10">
    <property type="match status" value="1"/>
</dbReference>
<dbReference type="PROSITE" id="PS00149">
    <property type="entry name" value="SULFATASE_2"/>
    <property type="match status" value="1"/>
</dbReference>
<evidence type="ECO:0000256" key="1">
    <source>
        <dbReference type="ARBA" id="ARBA00001913"/>
    </source>
</evidence>
<dbReference type="InterPro" id="IPR050738">
    <property type="entry name" value="Sulfatase"/>
</dbReference>
<protein>
    <submittedName>
        <fullName evidence="8">Sulfatase</fullName>
    </submittedName>
</protein>
<keyword evidence="3" id="KW-0479">Metal-binding</keyword>
<accession>A0A2V4A2N3</accession>
<evidence type="ECO:0000256" key="6">
    <source>
        <dbReference type="ARBA" id="ARBA00022837"/>
    </source>
</evidence>
<comment type="cofactor">
    <cofactor evidence="1">
        <name>Ca(2+)</name>
        <dbReference type="ChEBI" id="CHEBI:29108"/>
    </cofactor>
</comment>
<dbReference type="InterPro" id="IPR000917">
    <property type="entry name" value="Sulfatase_N"/>
</dbReference>
<organism evidence="8 9">
    <name type="scientific">Marinifilum breve</name>
    <dbReference type="NCBI Taxonomy" id="2184082"/>
    <lineage>
        <taxon>Bacteria</taxon>
        <taxon>Pseudomonadati</taxon>
        <taxon>Bacteroidota</taxon>
        <taxon>Bacteroidia</taxon>
        <taxon>Marinilabiliales</taxon>
        <taxon>Marinifilaceae</taxon>
    </lineage>
</organism>
<evidence type="ECO:0000313" key="9">
    <source>
        <dbReference type="Proteomes" id="UP000248079"/>
    </source>
</evidence>
<sequence length="501" mass="56104">MDKIKPVGFLYLLSLKIKKMNYKNILLTGMIGLGLTPACIPEKKEIKPNVLFFLVDDMGWMDVGYQGSKFYETPNIDKLAEQGVQFTNAYATHPRCVPSRYSLITGKYPARAQMPGPGEGKLRPGDEGKLKADEVCLADALKAGGYSTFFAGKWHLATSGTYPQNVGFDINIAGGHAGSPISYFYPYNEGKQAGKKNPIEGLDEGTKGEYLTDRITEETVEYIESQVANHPDQPFLAYVSHYAVHEPLEAKEEYVNKFKQKLKTMSYEAPEFIEEGTGTTKMRQDDPVYAAMIYSMDESLGRITKTLEKLGQLDNTIIIFFSDNGGLSNRGFRPRRVATSNYPLRAGKGHLYEGGVREPMIVKWPGVTKAGTKSDAIVTGTDFFPTILEMVGLPLQQEAHVDGESFAWALTRAKVPKKDRAIFWHSPISRPHATGDENCSAIRKGPYKLIEWYDEGRIELYDLEKDIQEKDNIAGENSKLVKELLVELTDWKKEVNAYIKE</sequence>
<dbReference type="InterPro" id="IPR024607">
    <property type="entry name" value="Sulfatase_CS"/>
</dbReference>
<dbReference type="Proteomes" id="UP000248079">
    <property type="component" value="Unassembled WGS sequence"/>
</dbReference>
<dbReference type="PANTHER" id="PTHR42693:SF42">
    <property type="entry name" value="ARYLSULFATASE G"/>
    <property type="match status" value="1"/>
</dbReference>
<dbReference type="GO" id="GO:0046872">
    <property type="term" value="F:metal ion binding"/>
    <property type="evidence" value="ECO:0007669"/>
    <property type="project" value="UniProtKB-KW"/>
</dbReference>
<comment type="caution">
    <text evidence="8">The sequence shown here is derived from an EMBL/GenBank/DDBJ whole genome shotgun (WGS) entry which is preliminary data.</text>
</comment>
<dbReference type="Pfam" id="PF00884">
    <property type="entry name" value="Sulfatase"/>
    <property type="match status" value="1"/>
</dbReference>
<reference evidence="8 9" key="1">
    <citation type="submission" date="2018-05" db="EMBL/GenBank/DDBJ databases">
        <title>Marinifilum breve JC075T sp. nov., a marine bacterium isolated from Yongle Blue Hole in the South China Sea.</title>
        <authorList>
            <person name="Fu T."/>
        </authorList>
    </citation>
    <scope>NUCLEOTIDE SEQUENCE [LARGE SCALE GENOMIC DNA]</scope>
    <source>
        <strain evidence="8 9">JC075</strain>
    </source>
</reference>
<dbReference type="EMBL" id="QFLI01000001">
    <property type="protein sequence ID" value="PXY03175.1"/>
    <property type="molecule type" value="Genomic_DNA"/>
</dbReference>
<keyword evidence="5" id="KW-0378">Hydrolase</keyword>
<keyword evidence="6" id="KW-0106">Calcium</keyword>
<comment type="similarity">
    <text evidence="2">Belongs to the sulfatase family.</text>
</comment>
<evidence type="ECO:0000256" key="4">
    <source>
        <dbReference type="ARBA" id="ARBA00022729"/>
    </source>
</evidence>
<evidence type="ECO:0000256" key="2">
    <source>
        <dbReference type="ARBA" id="ARBA00008779"/>
    </source>
</evidence>
<dbReference type="Gene3D" id="3.40.720.10">
    <property type="entry name" value="Alkaline Phosphatase, subunit A"/>
    <property type="match status" value="1"/>
</dbReference>